<accession>A0A8K1G9G1</accession>
<proteinExistence type="predicted"/>
<reference evidence="1" key="1">
    <citation type="submission" date="2019-04" db="EMBL/GenBank/DDBJ databases">
        <title>Genome assembly of Zosterops borbonicus 15179.</title>
        <authorList>
            <person name="Leroy T."/>
            <person name="Anselmetti Y."/>
            <person name="Tilak M.-K."/>
            <person name="Nabholz B."/>
        </authorList>
    </citation>
    <scope>NUCLEOTIDE SEQUENCE</scope>
    <source>
        <strain evidence="1">HGM_15179</strain>
        <tissue evidence="1">Muscle</tissue>
    </source>
</reference>
<sequence>MEGEFNKPDLLLLDERLVMTWQCAPTAQGANCILSCIQSSVGSRILPLFSAHTIPTCSTASRSGYGPAQDMDLLEQWQRKAQKMKRLKHSDEHRLRKLELFSLKKRRLLGDHRAVSQYLKGT</sequence>
<evidence type="ECO:0000313" key="2">
    <source>
        <dbReference type="Proteomes" id="UP000796761"/>
    </source>
</evidence>
<organism evidence="1 2">
    <name type="scientific">Zosterops borbonicus</name>
    <dbReference type="NCBI Taxonomy" id="364589"/>
    <lineage>
        <taxon>Eukaryota</taxon>
        <taxon>Metazoa</taxon>
        <taxon>Chordata</taxon>
        <taxon>Craniata</taxon>
        <taxon>Vertebrata</taxon>
        <taxon>Euteleostomi</taxon>
        <taxon>Archelosauria</taxon>
        <taxon>Archosauria</taxon>
        <taxon>Dinosauria</taxon>
        <taxon>Saurischia</taxon>
        <taxon>Theropoda</taxon>
        <taxon>Coelurosauria</taxon>
        <taxon>Aves</taxon>
        <taxon>Neognathae</taxon>
        <taxon>Neoaves</taxon>
        <taxon>Telluraves</taxon>
        <taxon>Australaves</taxon>
        <taxon>Passeriformes</taxon>
        <taxon>Sylvioidea</taxon>
        <taxon>Zosteropidae</taxon>
        <taxon>Zosterops</taxon>
    </lineage>
</organism>
<dbReference type="EMBL" id="SWJQ01000437">
    <property type="protein sequence ID" value="TRZ14459.1"/>
    <property type="molecule type" value="Genomic_DNA"/>
</dbReference>
<dbReference type="Proteomes" id="UP000796761">
    <property type="component" value="Unassembled WGS sequence"/>
</dbReference>
<dbReference type="AlphaFoldDB" id="A0A8K1G9G1"/>
<evidence type="ECO:0000313" key="1">
    <source>
        <dbReference type="EMBL" id="TRZ14459.1"/>
    </source>
</evidence>
<keyword evidence="2" id="KW-1185">Reference proteome</keyword>
<gene>
    <name evidence="1" type="ORF">HGM15179_012655</name>
</gene>
<protein>
    <submittedName>
        <fullName evidence="1">Uncharacterized protein</fullName>
    </submittedName>
</protein>
<name>A0A8K1G9G1_9PASS</name>
<comment type="caution">
    <text evidence="1">The sequence shown here is derived from an EMBL/GenBank/DDBJ whole genome shotgun (WGS) entry which is preliminary data.</text>
</comment>